<sequence>MDAIFKIIDDTITVLSKANIISHPLTIPILGGLVLLLLVWLMLSIRRKKANQLLDTKQSKPAKQKMANQSSNQVKPLSAEDQAYTEKFKKSVAGLDLDLKEDASQPKKTAKATPLTSKQKRELTLDLKALKELLDGSHINQEQHDKKVLELKEAYGG</sequence>
<organism evidence="3 4">
    <name type="scientific">beta proteobacterium KB13</name>
    <dbReference type="NCBI Taxonomy" id="314607"/>
    <lineage>
        <taxon>Bacteria</taxon>
        <taxon>Pseudomonadati</taxon>
        <taxon>Pseudomonadota</taxon>
        <taxon>Betaproteobacteria</taxon>
        <taxon>Nitrosomonadales</taxon>
        <taxon>OM43 clade</taxon>
    </lineage>
</organism>
<feature type="compositionally biased region" description="Polar residues" evidence="1">
    <location>
        <begin position="55"/>
        <end position="75"/>
    </location>
</feature>
<dbReference type="HOGENOM" id="CLU_1674496_0_0_4"/>
<feature type="transmembrane region" description="Helical" evidence="2">
    <location>
        <begin position="20"/>
        <end position="43"/>
    </location>
</feature>
<evidence type="ECO:0000313" key="3">
    <source>
        <dbReference type="EMBL" id="EDZ65009.1"/>
    </source>
</evidence>
<evidence type="ECO:0000256" key="2">
    <source>
        <dbReference type="SAM" id="Phobius"/>
    </source>
</evidence>
<evidence type="ECO:0000256" key="1">
    <source>
        <dbReference type="SAM" id="MobiDB-lite"/>
    </source>
</evidence>
<dbReference type="EMBL" id="DS995299">
    <property type="protein sequence ID" value="EDZ65009.1"/>
    <property type="molecule type" value="Genomic_DNA"/>
</dbReference>
<reference evidence="4" key="1">
    <citation type="journal article" date="2012" name="Stand. Genomic Sci.">
        <title>Genome sequence of strain HIMB624, a cultured representative from the OM43 clade of marine Betaproteobacteria.</title>
        <authorList>
            <person name="Huggett M.J."/>
            <person name="Hayakawa D.H."/>
            <person name="Rappe M.S."/>
        </authorList>
    </citation>
    <scope>NUCLEOTIDE SEQUENCE [LARGE SCALE GENOMIC DNA]</scope>
    <source>
        <strain evidence="4">KB13</strain>
    </source>
</reference>
<accession>B6BVV5</accession>
<feature type="region of interest" description="Disordered" evidence="1">
    <location>
        <begin position="99"/>
        <end position="118"/>
    </location>
</feature>
<feature type="region of interest" description="Disordered" evidence="1">
    <location>
        <begin position="55"/>
        <end position="79"/>
    </location>
</feature>
<protein>
    <submittedName>
        <fullName evidence="3">Uncharacterized protein</fullName>
    </submittedName>
</protein>
<dbReference type="Proteomes" id="UP000004188">
    <property type="component" value="Unassembled WGS sequence"/>
</dbReference>
<keyword evidence="4" id="KW-1185">Reference proteome</keyword>
<keyword evidence="2" id="KW-1133">Transmembrane helix</keyword>
<keyword evidence="2" id="KW-0812">Transmembrane</keyword>
<keyword evidence="2" id="KW-0472">Membrane</keyword>
<dbReference type="STRING" id="314607.KB13_1141"/>
<name>B6BVV5_9PROT</name>
<evidence type="ECO:0000313" key="4">
    <source>
        <dbReference type="Proteomes" id="UP000004188"/>
    </source>
</evidence>
<gene>
    <name evidence="3" type="ORF">KB13_1141</name>
</gene>
<proteinExistence type="predicted"/>
<dbReference type="AlphaFoldDB" id="B6BVV5"/>